<protein>
    <recommendedName>
        <fullName evidence="3">Phage gp6-like head-tail connector protein</fullName>
    </recommendedName>
</protein>
<dbReference type="Proteomes" id="UP000199042">
    <property type="component" value="Unassembled WGS sequence"/>
</dbReference>
<proteinExistence type="predicted"/>
<evidence type="ECO:0000313" key="2">
    <source>
        <dbReference type="Proteomes" id="UP000199042"/>
    </source>
</evidence>
<gene>
    <name evidence="1" type="ORF">SAMN04488525_11310</name>
</gene>
<dbReference type="EMBL" id="FNQH01000013">
    <property type="protein sequence ID" value="SEA95559.1"/>
    <property type="molecule type" value="Genomic_DNA"/>
</dbReference>
<evidence type="ECO:0000313" key="1">
    <source>
        <dbReference type="EMBL" id="SEA95559.1"/>
    </source>
</evidence>
<dbReference type="RefSeq" id="WP_086987782.1">
    <property type="nucleotide sequence ID" value="NZ_FJNA01000005.1"/>
</dbReference>
<evidence type="ECO:0008006" key="3">
    <source>
        <dbReference type="Google" id="ProtNLM"/>
    </source>
</evidence>
<reference evidence="1 2" key="1">
    <citation type="submission" date="2016-10" db="EMBL/GenBank/DDBJ databases">
        <authorList>
            <person name="Varghese N."/>
            <person name="Submissions S."/>
        </authorList>
    </citation>
    <scope>NUCLEOTIDE SEQUENCE [LARGE SCALE GENOMIC DNA]</scope>
    <source>
        <strain evidence="1 2">DSM 14526</strain>
    </source>
</reference>
<name>A0AB38A3W4_9LACT</name>
<keyword evidence="2" id="KW-1185">Reference proteome</keyword>
<comment type="caution">
    <text evidence="1">The sequence shown here is derived from an EMBL/GenBank/DDBJ whole genome shotgun (WGS) entry which is preliminary data.</text>
</comment>
<sequence length="94" mass="11003">MNDGVVLTKIKDHLRVTWDYQDDDIKDMIAEGKDYIEGIAGPTDFTTVGLAFYLLKNYCRYNWSGSGMYFEQHYRSDLLKLQLKNAVTFRRNNP</sequence>
<organism evidence="1 2">
    <name type="scientific">Trichococcus collinsii</name>
    <dbReference type="NCBI Taxonomy" id="157076"/>
    <lineage>
        <taxon>Bacteria</taxon>
        <taxon>Bacillati</taxon>
        <taxon>Bacillota</taxon>
        <taxon>Bacilli</taxon>
        <taxon>Lactobacillales</taxon>
        <taxon>Carnobacteriaceae</taxon>
        <taxon>Trichococcus</taxon>
    </lineage>
</organism>
<dbReference type="AlphaFoldDB" id="A0AB38A3W4"/>
<accession>A0AB38A3W4</accession>